<name>A0A6P7XJ15_9AMPH</name>
<keyword evidence="15" id="KW-1185">Reference proteome</keyword>
<feature type="transmembrane region" description="Helical" evidence="12">
    <location>
        <begin position="1025"/>
        <end position="1049"/>
    </location>
</feature>
<evidence type="ECO:0000256" key="7">
    <source>
        <dbReference type="ARBA" id="ARBA00023040"/>
    </source>
</evidence>
<feature type="transmembrane region" description="Helical" evidence="12">
    <location>
        <begin position="914"/>
        <end position="938"/>
    </location>
</feature>
<dbReference type="Pfam" id="PF07562">
    <property type="entry name" value="NCD3G"/>
    <property type="match status" value="1"/>
</dbReference>
<keyword evidence="6 12" id="KW-1133">Transmembrane helix</keyword>
<dbReference type="GO" id="GO:0005886">
    <property type="term" value="C:plasma membrane"/>
    <property type="evidence" value="ECO:0007669"/>
    <property type="project" value="UniProtKB-SubCell"/>
</dbReference>
<keyword evidence="8 12" id="KW-0472">Membrane</keyword>
<dbReference type="InterPro" id="IPR000337">
    <property type="entry name" value="GPCR_3"/>
</dbReference>
<dbReference type="Pfam" id="PF00003">
    <property type="entry name" value="7tm_3"/>
    <property type="match status" value="1"/>
</dbReference>
<keyword evidence="9" id="KW-0675">Receptor</keyword>
<comment type="subcellular location">
    <subcellularLocation>
        <location evidence="1">Cell membrane</location>
        <topology evidence="1">Multi-pass membrane protein</topology>
    </subcellularLocation>
</comment>
<dbReference type="PROSITE" id="PS50878">
    <property type="entry name" value="RT_POL"/>
    <property type="match status" value="1"/>
</dbReference>
<evidence type="ECO:0000313" key="16">
    <source>
        <dbReference type="RefSeq" id="XP_030050645.1"/>
    </source>
</evidence>
<keyword evidence="4 12" id="KW-0812">Transmembrane</keyword>
<dbReference type="InterPro" id="IPR038550">
    <property type="entry name" value="GPCR_3_9-Cys_sf"/>
</dbReference>
<dbReference type="InParanoid" id="A0A6P7XJ15"/>
<sequence>MVTLDVRSLYTSIPQEDAMNIIQQTFDGRERPHQIPTEFLLTIAKIVMKENYFMFNDKFYLQTSGVAMGATFAPSIANLYMSNFEQEWISQSPFFDAILKWWRYIDDIFMLWSGTLPDLNNFMIWINSCNNDIQFPEQHSFEIIHYLDVEVRIISNHFATKVFKKNTDRNTFLYNSSCHPIQLRNSLPFSQLLRLRRICTDMSTFKQQAHYLMSDLADRGYSDRILKKAFRHAKHNNRELLLTSTTKISADDNMFTMVMQYNESSPHLAHFTLSIGIRHSDPDEALSLGYYEENYFDYLAFISAVEEINNSSELLPNITLGFHLYESYLNSFFAFGAVINIFTGMDIWVPNYRCKTSGTLAAIIEGLQSEESRQMSIMFRMYHYPQISFISQSLLMSDTFKFPFFYRTVPSELHLCAGIVRLLKHFGWTWVGIIASDDENSLRMIQILREGIEQNGGCIAFIEIFSQSNLRTMENIFKIVMYMPSIKVIILCTNEENILYLPLLVLNPGKIWITKTELNFPLGAKAKLNKTHTILSFAIVKKKIPSFIEFIQEVNFTLLPSDHRTKMWWTGLCDSQCLNDIKRSCSSDVKLSIVRPCNTNYTGKSNSVYNAVYALAHALHDMLMSGSINTTWSREMWKLSDYLPWKLHHYLKNVHFKNNLDEEILFNENRELNTDYNIINLVHLPNGEQHREIVGSYNLYASQGQDFIINEKAIVWDSKFTQTPPQAKCNESCPPGFMKLTRKGKPICCFDCIPCPQGEISNQSDMDNCMKCREDHWSNHKRDTCIPKLIVFLSDEEALGMALTTSSIFFSFINAIILGILIHYRDTPIVRANNRDISYILLISLMICFLCSLIFIGRPEPVTCILRQTTFGMTFSISLSSILAKTITVVMAFHATKPGSKLRKWMGSRISYTIILSCSLFQFTLCFIWLFTAPPFPYHNMQSETGAIVIECNEGSMIAFYCVLGFLGFLAGISFITAFLSRNLPDSFNEAKYITFSMLVFCSVWITFIPTYLSTRGKYMVAVEIFAIQASSAGLLGCIFMPKCCIILLRPDMNSRKYLTKKN</sequence>
<dbReference type="InterPro" id="IPR017978">
    <property type="entry name" value="GPCR_3_C"/>
</dbReference>
<feature type="transmembrane region" description="Helical" evidence="12">
    <location>
        <begin position="958"/>
        <end position="981"/>
    </location>
</feature>
<dbReference type="Proteomes" id="UP000515156">
    <property type="component" value="Chromosome 3"/>
</dbReference>
<dbReference type="PROSITE" id="PS50259">
    <property type="entry name" value="G_PROTEIN_RECEP_F3_4"/>
    <property type="match status" value="1"/>
</dbReference>
<evidence type="ECO:0000256" key="5">
    <source>
        <dbReference type="ARBA" id="ARBA00022729"/>
    </source>
</evidence>
<dbReference type="PANTHER" id="PTHR24061">
    <property type="entry name" value="CALCIUM-SENSING RECEPTOR-RELATED"/>
    <property type="match status" value="1"/>
</dbReference>
<dbReference type="InterPro" id="IPR001828">
    <property type="entry name" value="ANF_lig-bd_rcpt"/>
</dbReference>
<comment type="similarity">
    <text evidence="2">Belongs to the G-protein coupled receptor 3 family.</text>
</comment>
<dbReference type="GO" id="GO:0004930">
    <property type="term" value="F:G protein-coupled receptor activity"/>
    <property type="evidence" value="ECO:0007669"/>
    <property type="project" value="UniProtKB-KW"/>
</dbReference>
<evidence type="ECO:0000313" key="15">
    <source>
        <dbReference type="Proteomes" id="UP000515156"/>
    </source>
</evidence>
<dbReference type="Gene3D" id="2.10.50.30">
    <property type="entry name" value="GPCR, family 3, nine cysteines domain"/>
    <property type="match status" value="1"/>
</dbReference>
<protein>
    <submittedName>
        <fullName evidence="16">Vomeronasal type-2 receptor 26-like</fullName>
    </submittedName>
</protein>
<evidence type="ECO:0000256" key="2">
    <source>
        <dbReference type="ARBA" id="ARBA00007242"/>
    </source>
</evidence>
<evidence type="ECO:0000259" key="13">
    <source>
        <dbReference type="PROSITE" id="PS50259"/>
    </source>
</evidence>
<dbReference type="PRINTS" id="PR01535">
    <property type="entry name" value="VOMERONASL2R"/>
</dbReference>
<evidence type="ECO:0000256" key="8">
    <source>
        <dbReference type="ARBA" id="ARBA00023136"/>
    </source>
</evidence>
<dbReference type="InterPro" id="IPR017979">
    <property type="entry name" value="GPCR_3_CS"/>
</dbReference>
<dbReference type="InterPro" id="IPR011500">
    <property type="entry name" value="GPCR_3_9-Cys_dom"/>
</dbReference>
<evidence type="ECO:0000259" key="14">
    <source>
        <dbReference type="PROSITE" id="PS50878"/>
    </source>
</evidence>
<feature type="domain" description="Reverse transcriptase" evidence="14">
    <location>
        <begin position="1"/>
        <end position="216"/>
    </location>
</feature>
<accession>A0A6P7XJ15</accession>
<keyword evidence="3" id="KW-1003">Cell membrane</keyword>
<dbReference type="OrthoDB" id="5984008at2759"/>
<feature type="transmembrane region" description="Helical" evidence="12">
    <location>
        <begin position="869"/>
        <end position="893"/>
    </location>
</feature>
<dbReference type="GeneID" id="115464403"/>
<dbReference type="InterPro" id="IPR000477">
    <property type="entry name" value="RT_dom"/>
</dbReference>
<evidence type="ECO:0000256" key="1">
    <source>
        <dbReference type="ARBA" id="ARBA00004651"/>
    </source>
</evidence>
<evidence type="ECO:0000256" key="11">
    <source>
        <dbReference type="ARBA" id="ARBA00023224"/>
    </source>
</evidence>
<evidence type="ECO:0000256" key="10">
    <source>
        <dbReference type="ARBA" id="ARBA00023180"/>
    </source>
</evidence>
<dbReference type="RefSeq" id="XP_030050645.1">
    <property type="nucleotide sequence ID" value="XM_030194785.1"/>
</dbReference>
<feature type="transmembrane region" description="Helical" evidence="12">
    <location>
        <begin position="798"/>
        <end position="824"/>
    </location>
</feature>
<proteinExistence type="inferred from homology"/>
<dbReference type="PRINTS" id="PR00248">
    <property type="entry name" value="GPCRMGR"/>
</dbReference>
<dbReference type="SUPFAM" id="SSF53822">
    <property type="entry name" value="Periplasmic binding protein-like I"/>
    <property type="match status" value="1"/>
</dbReference>
<evidence type="ECO:0000256" key="9">
    <source>
        <dbReference type="ARBA" id="ARBA00023170"/>
    </source>
</evidence>
<dbReference type="PANTHER" id="PTHR24061:SF599">
    <property type="entry name" value="G-PROTEIN COUPLED RECEPTORS FAMILY 3 PROFILE DOMAIN-CONTAINING PROTEIN"/>
    <property type="match status" value="1"/>
</dbReference>
<reference evidence="16" key="1">
    <citation type="submission" date="2025-08" db="UniProtKB">
        <authorList>
            <consortium name="RefSeq"/>
        </authorList>
    </citation>
    <scope>IDENTIFICATION</scope>
</reference>
<dbReference type="FunFam" id="3.40.50.2300:FF:000024">
    <property type="entry name" value="Vomeronasal 2, receptor 73"/>
    <property type="match status" value="1"/>
</dbReference>
<dbReference type="InterPro" id="IPR058912">
    <property type="entry name" value="HTH_animal"/>
</dbReference>
<keyword evidence="11" id="KW-0807">Transducer</keyword>
<evidence type="ECO:0000256" key="12">
    <source>
        <dbReference type="SAM" id="Phobius"/>
    </source>
</evidence>
<keyword evidence="5" id="KW-0732">Signal</keyword>
<dbReference type="CDD" id="cd15283">
    <property type="entry name" value="7tmC_V2R_pheromone"/>
    <property type="match status" value="1"/>
</dbReference>
<keyword evidence="10" id="KW-0325">Glycoprotein</keyword>
<feature type="transmembrane region" description="Helical" evidence="12">
    <location>
        <begin position="993"/>
        <end position="1013"/>
    </location>
</feature>
<evidence type="ECO:0000256" key="6">
    <source>
        <dbReference type="ARBA" id="ARBA00022989"/>
    </source>
</evidence>
<gene>
    <name evidence="16" type="primary">LOC115464403</name>
</gene>
<dbReference type="Gene3D" id="3.40.50.2300">
    <property type="match status" value="2"/>
</dbReference>
<dbReference type="Pfam" id="PF01094">
    <property type="entry name" value="ANF_receptor"/>
    <property type="match status" value="1"/>
</dbReference>
<evidence type="ECO:0000256" key="3">
    <source>
        <dbReference type="ARBA" id="ARBA00022475"/>
    </source>
</evidence>
<dbReference type="Pfam" id="PF26215">
    <property type="entry name" value="HTH_animal"/>
    <property type="match status" value="1"/>
</dbReference>
<dbReference type="InterPro" id="IPR004073">
    <property type="entry name" value="GPCR_3_vmron_rcpt_2"/>
</dbReference>
<feature type="domain" description="G-protein coupled receptors family 3 profile" evidence="13">
    <location>
        <begin position="799"/>
        <end position="1063"/>
    </location>
</feature>
<dbReference type="InterPro" id="IPR000068">
    <property type="entry name" value="GPCR_3_Ca_sens_rcpt-rel"/>
</dbReference>
<dbReference type="PROSITE" id="PS00981">
    <property type="entry name" value="G_PROTEIN_RECEP_F3_3"/>
    <property type="match status" value="1"/>
</dbReference>
<organism evidence="15 16">
    <name type="scientific">Microcaecilia unicolor</name>
    <dbReference type="NCBI Taxonomy" id="1415580"/>
    <lineage>
        <taxon>Eukaryota</taxon>
        <taxon>Metazoa</taxon>
        <taxon>Chordata</taxon>
        <taxon>Craniata</taxon>
        <taxon>Vertebrata</taxon>
        <taxon>Euteleostomi</taxon>
        <taxon>Amphibia</taxon>
        <taxon>Gymnophiona</taxon>
        <taxon>Siphonopidae</taxon>
        <taxon>Microcaecilia</taxon>
    </lineage>
</organism>
<evidence type="ECO:0000256" key="4">
    <source>
        <dbReference type="ARBA" id="ARBA00022692"/>
    </source>
</evidence>
<keyword evidence="7" id="KW-0297">G-protein coupled receptor</keyword>
<dbReference type="KEGG" id="muo:115464403"/>
<dbReference type="AlphaFoldDB" id="A0A6P7XJ15"/>
<feature type="transmembrane region" description="Helical" evidence="12">
    <location>
        <begin position="836"/>
        <end position="857"/>
    </location>
</feature>
<dbReference type="InterPro" id="IPR028082">
    <property type="entry name" value="Peripla_BP_I"/>
</dbReference>
<dbReference type="FunFam" id="2.10.50.30:FF:000002">
    <property type="entry name" value="Vomeronasal 2 receptor, h1"/>
    <property type="match status" value="1"/>
</dbReference>